<dbReference type="InterPro" id="IPR022337">
    <property type="entry name" value="Inositol_monophosphatase_SuhB"/>
</dbReference>
<comment type="similarity">
    <text evidence="3">Belongs to the inositol monophosphatase superfamily.</text>
</comment>
<keyword evidence="5" id="KW-0479">Metal-binding</keyword>
<gene>
    <name evidence="9" type="ORF">HNQ01_002337</name>
</gene>
<dbReference type="CDD" id="cd01639">
    <property type="entry name" value="IMPase"/>
    <property type="match status" value="1"/>
</dbReference>
<dbReference type="InterPro" id="IPR033942">
    <property type="entry name" value="IMPase"/>
</dbReference>
<evidence type="ECO:0000256" key="6">
    <source>
        <dbReference type="ARBA" id="ARBA00022801"/>
    </source>
</evidence>
<dbReference type="PROSITE" id="PS00630">
    <property type="entry name" value="IMP_2"/>
    <property type="match status" value="1"/>
</dbReference>
<evidence type="ECO:0000256" key="8">
    <source>
        <dbReference type="SAM" id="MobiDB-lite"/>
    </source>
</evidence>
<dbReference type="EC" id="3.1.3.25" evidence="4"/>
<evidence type="ECO:0000256" key="3">
    <source>
        <dbReference type="ARBA" id="ARBA00009759"/>
    </source>
</evidence>
<evidence type="ECO:0000256" key="5">
    <source>
        <dbReference type="ARBA" id="ARBA00022723"/>
    </source>
</evidence>
<dbReference type="PRINTS" id="PR00377">
    <property type="entry name" value="IMPHPHTASES"/>
</dbReference>
<dbReference type="PANTHER" id="PTHR20854">
    <property type="entry name" value="INOSITOL MONOPHOSPHATASE"/>
    <property type="match status" value="1"/>
</dbReference>
<dbReference type="PRINTS" id="PR01959">
    <property type="entry name" value="SBIMPHPHTASE"/>
</dbReference>
<dbReference type="Pfam" id="PF00459">
    <property type="entry name" value="Inositol_P"/>
    <property type="match status" value="1"/>
</dbReference>
<dbReference type="SUPFAM" id="SSF56655">
    <property type="entry name" value="Carbohydrate phosphatase"/>
    <property type="match status" value="1"/>
</dbReference>
<organism evidence="9 10">
    <name type="scientific">Sphaerotilus uruguayifluvii</name>
    <dbReference type="NCBI Taxonomy" id="2735897"/>
    <lineage>
        <taxon>Bacteria</taxon>
        <taxon>Pseudomonadati</taxon>
        <taxon>Pseudomonadota</taxon>
        <taxon>Betaproteobacteria</taxon>
        <taxon>Burkholderiales</taxon>
        <taxon>Sphaerotilaceae</taxon>
        <taxon>Sphaerotilus</taxon>
    </lineage>
</organism>
<accession>A0ABX2G3H9</accession>
<dbReference type="InterPro" id="IPR000760">
    <property type="entry name" value="Inositol_monophosphatase-like"/>
</dbReference>
<keyword evidence="6 9" id="KW-0378">Hydrolase</keyword>
<dbReference type="EMBL" id="JABSNM010000009">
    <property type="protein sequence ID" value="NRT56594.1"/>
    <property type="molecule type" value="Genomic_DNA"/>
</dbReference>
<feature type="region of interest" description="Disordered" evidence="8">
    <location>
        <begin position="269"/>
        <end position="295"/>
    </location>
</feature>
<dbReference type="Gene3D" id="3.30.540.10">
    <property type="entry name" value="Fructose-1,6-Bisphosphatase, subunit A, domain 1"/>
    <property type="match status" value="1"/>
</dbReference>
<evidence type="ECO:0000313" key="9">
    <source>
        <dbReference type="EMBL" id="NRT56594.1"/>
    </source>
</evidence>
<keyword evidence="7" id="KW-0460">Magnesium</keyword>
<reference evidence="9 10" key="1">
    <citation type="submission" date="2020-05" db="EMBL/GenBank/DDBJ databases">
        <title>Genomic Encyclopedia of Type Strains, Phase IV (KMG-V): Genome sequencing to study the core and pangenomes of soil and plant-associated prokaryotes.</title>
        <authorList>
            <person name="Whitman W."/>
        </authorList>
    </citation>
    <scope>NUCLEOTIDE SEQUENCE [LARGE SCALE GENOMIC DNA]</scope>
    <source>
        <strain evidence="9 10">C29</strain>
    </source>
</reference>
<comment type="caution">
    <text evidence="9">The sequence shown here is derived from an EMBL/GenBank/DDBJ whole genome shotgun (WGS) entry which is preliminary data.</text>
</comment>
<feature type="region of interest" description="Disordered" evidence="8">
    <location>
        <begin position="370"/>
        <end position="401"/>
    </location>
</feature>
<dbReference type="Proteomes" id="UP001516061">
    <property type="component" value="Unassembled WGS sequence"/>
</dbReference>
<name>A0ABX2G3H9_9BURK</name>
<evidence type="ECO:0000313" key="10">
    <source>
        <dbReference type="Proteomes" id="UP001516061"/>
    </source>
</evidence>
<comment type="catalytic activity">
    <reaction evidence="1">
        <text>a myo-inositol phosphate + H2O = myo-inositol + phosphate</text>
        <dbReference type="Rhea" id="RHEA:24056"/>
        <dbReference type="ChEBI" id="CHEBI:15377"/>
        <dbReference type="ChEBI" id="CHEBI:17268"/>
        <dbReference type="ChEBI" id="CHEBI:43474"/>
        <dbReference type="ChEBI" id="CHEBI:84139"/>
        <dbReference type="EC" id="3.1.3.25"/>
    </reaction>
</comment>
<dbReference type="PROSITE" id="PS00629">
    <property type="entry name" value="IMP_1"/>
    <property type="match status" value="1"/>
</dbReference>
<dbReference type="PANTHER" id="PTHR20854:SF4">
    <property type="entry name" value="INOSITOL-1-MONOPHOSPHATASE-RELATED"/>
    <property type="match status" value="1"/>
</dbReference>
<feature type="compositionally biased region" description="Basic and acidic residues" evidence="8">
    <location>
        <begin position="374"/>
        <end position="401"/>
    </location>
</feature>
<evidence type="ECO:0000256" key="4">
    <source>
        <dbReference type="ARBA" id="ARBA00013106"/>
    </source>
</evidence>
<evidence type="ECO:0000256" key="1">
    <source>
        <dbReference type="ARBA" id="ARBA00001033"/>
    </source>
</evidence>
<dbReference type="InterPro" id="IPR020583">
    <property type="entry name" value="Inositol_monoP_metal-BS"/>
</dbReference>
<protein>
    <recommendedName>
        <fullName evidence="4">inositol-phosphate phosphatase</fullName>
        <ecNumber evidence="4">3.1.3.25</ecNumber>
    </recommendedName>
</protein>
<dbReference type="Gene3D" id="3.40.190.80">
    <property type="match status" value="1"/>
</dbReference>
<evidence type="ECO:0000256" key="7">
    <source>
        <dbReference type="ARBA" id="ARBA00022842"/>
    </source>
</evidence>
<comment type="cofactor">
    <cofactor evidence="2">
        <name>Mg(2+)</name>
        <dbReference type="ChEBI" id="CHEBI:18420"/>
    </cofactor>
</comment>
<sequence length="401" mass="43283">MLNIAIKAARAAGAIINRASLDLERLTVTSKGPNDFVTEVDQAAEQAIIDTIRQAYPGHGFLAEESGRSQGAQHSDFVWIIDPLDGTTNFIHGFPQYAVSIALAFKGKVEQAVVYDPSRNDLFYATKGRGAYLNDKRIRVSKRLRLADSLIGTGFPFRKGDNFKRYLKIMEELMPACAGLRRPGAAALDLCYVAAGWYDGFFETGLNPWDIAAGSLIVTEAGGLIGNFTGEADYLYQREVIAATPKVYAQLVQVLSPYTRIIKEDEPEAPVAEAAPKARKPRAKKAETAAEGGVAAPARTVRKAAPTQPGKLVPLDEYLAATQPELDAELPKAAELPVDVPLSPAAALAAAFEPTPEEAAPVPVVVRKAPTRIRKADLPPKEEAPAEAPRRSRRRDGDAPF</sequence>
<dbReference type="InterPro" id="IPR020550">
    <property type="entry name" value="Inositol_monophosphatase_CS"/>
</dbReference>
<proteinExistence type="inferred from homology"/>
<dbReference type="GO" id="GO:0052834">
    <property type="term" value="F:inositol monophosphate phosphatase activity"/>
    <property type="evidence" value="ECO:0007669"/>
    <property type="project" value="UniProtKB-EC"/>
</dbReference>
<keyword evidence="10" id="KW-1185">Reference proteome</keyword>
<evidence type="ECO:0000256" key="2">
    <source>
        <dbReference type="ARBA" id="ARBA00001946"/>
    </source>
</evidence>